<organism evidence="2">
    <name type="scientific">viral metagenome</name>
    <dbReference type="NCBI Taxonomy" id="1070528"/>
    <lineage>
        <taxon>unclassified sequences</taxon>
        <taxon>metagenomes</taxon>
        <taxon>organismal metagenomes</taxon>
    </lineage>
</organism>
<feature type="domain" description="YqaJ viral recombinase" evidence="1">
    <location>
        <begin position="141"/>
        <end position="281"/>
    </location>
</feature>
<dbReference type="PANTHER" id="PTHR46609">
    <property type="entry name" value="EXONUCLEASE, PHAGE-TYPE/RECB, C-TERMINAL DOMAIN-CONTAINING PROTEIN"/>
    <property type="match status" value="1"/>
</dbReference>
<proteinExistence type="predicted"/>
<dbReference type="AlphaFoldDB" id="A0A6C0E1T0"/>
<dbReference type="InterPro" id="IPR011335">
    <property type="entry name" value="Restrct_endonuc-II-like"/>
</dbReference>
<dbReference type="Gene3D" id="3.90.320.10">
    <property type="match status" value="1"/>
</dbReference>
<evidence type="ECO:0000313" key="2">
    <source>
        <dbReference type="EMBL" id="QHT22994.1"/>
    </source>
</evidence>
<dbReference type="CDD" id="cd22343">
    <property type="entry name" value="PDDEXK_lambda_exonuclease-like"/>
    <property type="match status" value="1"/>
</dbReference>
<dbReference type="PANTHER" id="PTHR46609:SF6">
    <property type="entry name" value="EXONUCLEASE, PHAGE-TYPE_RECB, C-TERMINAL DOMAIN-CONTAINING PROTEIN-RELATED"/>
    <property type="match status" value="1"/>
</dbReference>
<reference evidence="2" key="1">
    <citation type="journal article" date="2020" name="Nature">
        <title>Giant virus diversity and host interactions through global metagenomics.</title>
        <authorList>
            <person name="Schulz F."/>
            <person name="Roux S."/>
            <person name="Paez-Espino D."/>
            <person name="Jungbluth S."/>
            <person name="Walsh D.A."/>
            <person name="Denef V.J."/>
            <person name="McMahon K.D."/>
            <person name="Konstantinidis K.T."/>
            <person name="Eloe-Fadrosh E.A."/>
            <person name="Kyrpides N.C."/>
            <person name="Woyke T."/>
        </authorList>
    </citation>
    <scope>NUCLEOTIDE SEQUENCE</scope>
    <source>
        <strain evidence="2">GVMAG-M-3300023179-114</strain>
    </source>
</reference>
<dbReference type="SUPFAM" id="SSF52980">
    <property type="entry name" value="Restriction endonuclease-like"/>
    <property type="match status" value="1"/>
</dbReference>
<protein>
    <recommendedName>
        <fullName evidence="1">YqaJ viral recombinase domain-containing protein</fullName>
    </recommendedName>
</protein>
<dbReference type="InterPro" id="IPR011604">
    <property type="entry name" value="PDDEXK-like_dom_sf"/>
</dbReference>
<dbReference type="InterPro" id="IPR019080">
    <property type="entry name" value="YqaJ_viral_recombinase"/>
</dbReference>
<sequence length="450" mass="53282">MYTHELPLLENIIDQIIPINTPTFTEKTAVDFVESILQLMEIYIQENPQAISEPDFHEDFQEQIEELIYITFENDLIFNTELEDDLDEMIDESMEIFFNTFMPCRSFPDTRVLFKPNIPVLRKQIAYLRSKPQPTQRTNAWYEFRHNLITASNAYKAFESESVKNQLIFEKCQPMKKEEDTANMSVSLVNVNTTLHWGQKYEPLSVMIYETLYETKIEDFGCIQHDTYDFLGASPDGINVDVNSDRYGRMLEIKNIVNREIDGIPKKEYWIQMQLQMEVCNLDECDFLETKFVEYDTFNDFCNDTMNETGTNKGLILYFSTNEGKPLYIYKPLHIVEHQEIIQWEEDTIEKYQTASVNWIKTIYWKLAEISCVLVLRNTRWFKDNIKDIETIWDIVKQERETGYEHRGPNKRIKKEVLTLDQCFLNMNVETEKTNTINKLVSILKNTVNN</sequence>
<name>A0A6C0E1T0_9ZZZZ</name>
<evidence type="ECO:0000259" key="1">
    <source>
        <dbReference type="Pfam" id="PF09588"/>
    </source>
</evidence>
<dbReference type="InterPro" id="IPR051703">
    <property type="entry name" value="NF-kappa-B_Signaling_Reg"/>
</dbReference>
<dbReference type="Pfam" id="PF09588">
    <property type="entry name" value="YqaJ"/>
    <property type="match status" value="1"/>
</dbReference>
<accession>A0A6C0E1T0</accession>
<dbReference type="EMBL" id="MN739722">
    <property type="protein sequence ID" value="QHT22994.1"/>
    <property type="molecule type" value="Genomic_DNA"/>
</dbReference>